<reference evidence="2" key="1">
    <citation type="submission" date="2020-02" db="EMBL/GenBank/DDBJ databases">
        <authorList>
            <person name="Meier V. D."/>
        </authorList>
    </citation>
    <scope>NUCLEOTIDE SEQUENCE</scope>
    <source>
        <strain evidence="2">AVDCRST_MAG06</strain>
    </source>
</reference>
<proteinExistence type="predicted"/>
<dbReference type="EMBL" id="CADCUP010000053">
    <property type="protein sequence ID" value="CAA9379328.1"/>
    <property type="molecule type" value="Genomic_DNA"/>
</dbReference>
<feature type="region of interest" description="Disordered" evidence="1">
    <location>
        <begin position="119"/>
        <end position="215"/>
    </location>
</feature>
<accession>A0A6J4N8X9</accession>
<feature type="compositionally biased region" description="Low complexity" evidence="1">
    <location>
        <begin position="169"/>
        <end position="182"/>
    </location>
</feature>
<gene>
    <name evidence="2" type="ORF">AVDCRST_MAG06-807</name>
</gene>
<protein>
    <submittedName>
        <fullName evidence="2">Uncharacterized protein</fullName>
    </submittedName>
</protein>
<dbReference type="AlphaFoldDB" id="A0A6J4N8X9"/>
<name>A0A6J4N8X9_9ACTN</name>
<feature type="compositionally biased region" description="Pro residues" evidence="1">
    <location>
        <begin position="139"/>
        <end position="161"/>
    </location>
</feature>
<evidence type="ECO:0000256" key="1">
    <source>
        <dbReference type="SAM" id="MobiDB-lite"/>
    </source>
</evidence>
<feature type="non-terminal residue" evidence="2">
    <location>
        <position position="1"/>
    </location>
</feature>
<evidence type="ECO:0000313" key="2">
    <source>
        <dbReference type="EMBL" id="CAA9379328.1"/>
    </source>
</evidence>
<organism evidence="2">
    <name type="scientific">uncultured Nocardioides sp</name>
    <dbReference type="NCBI Taxonomy" id="198441"/>
    <lineage>
        <taxon>Bacteria</taxon>
        <taxon>Bacillati</taxon>
        <taxon>Actinomycetota</taxon>
        <taxon>Actinomycetes</taxon>
        <taxon>Propionibacteriales</taxon>
        <taxon>Nocardioidaceae</taxon>
        <taxon>Nocardioides</taxon>
        <taxon>environmental samples</taxon>
    </lineage>
</organism>
<sequence length="419" mass="43132">WAGTAASAVPAAPHEHGSLLRPRRVRAGIPRVLDGICDGVLTPDSPAHATKAVASARTDHDLSTARGIADALAEFVGDVPPRESGYGALEGTGAIGAVPPVAVSPPVASPAADMPTQAGMPAFDDDDGVGVLVPGAERPAPPPEFTQPPDRPLFAPDPPQGEPARRARPGTTTTVTGVTPPRSSRAHTASGSRPWDNGFHGSGTGSALRPVEDDTEVPGRRWMRLALAIGVLALLAVGTVATLQLRSNDDPAAGDDDTTTQTPTRTRAVPLTGVVASDFDPQGAEPFEENPELAPLVVDGDPATAWRTVTYDQDLGPVGLKTGVGMMLDLGSAKVARSVRLTLPGGPTTVQVFRTADEPTTVDDLEPAAEGATTPDDAQLTLRLPDDEAAQYVVLWLTSLPEAPEGGFRGQVAEVVVAG</sequence>